<protein>
    <recommendedName>
        <fullName evidence="1">ABC-three component systems C-terminal domain-containing protein</fullName>
    </recommendedName>
</protein>
<keyword evidence="3" id="KW-1185">Reference proteome</keyword>
<feature type="domain" description="ABC-three component systems C-terminal" evidence="1">
    <location>
        <begin position="403"/>
        <end position="540"/>
    </location>
</feature>
<dbReference type="Proteomes" id="UP001055658">
    <property type="component" value="Chromosome"/>
</dbReference>
<dbReference type="RefSeq" id="WP_252085664.1">
    <property type="nucleotide sequence ID" value="NZ_CP092418.1"/>
</dbReference>
<dbReference type="InterPro" id="IPR046870">
    <property type="entry name" value="ABC-3C_CTD3"/>
</dbReference>
<dbReference type="Pfam" id="PF20395">
    <property type="entry name" value="CTD3"/>
    <property type="match status" value="1"/>
</dbReference>
<accession>A0ABY4VJJ1</accession>
<dbReference type="EMBL" id="CP092418">
    <property type="protein sequence ID" value="USD23318.1"/>
    <property type="molecule type" value="Genomic_DNA"/>
</dbReference>
<reference evidence="2" key="1">
    <citation type="submission" date="2022-02" db="EMBL/GenBank/DDBJ databases">
        <title>Coral-associated bacteria.</title>
        <authorList>
            <person name="Tang K."/>
            <person name="Wang X."/>
        </authorList>
    </citation>
    <scope>NUCLEOTIDE SEQUENCE</scope>
    <source>
        <strain evidence="2">SCSIO 43006</strain>
    </source>
</reference>
<name>A0ABY4VJJ1_9GAMM</name>
<evidence type="ECO:0000313" key="3">
    <source>
        <dbReference type="Proteomes" id="UP001055658"/>
    </source>
</evidence>
<sequence>MSGWIQKDIGGNWTVNGHIEACILKLQCPSKDEFSNDKSRTENIEIVKDLLKPGCAGQGVLSEEVAGHPAIVLAPELAFGSPDFSVIDDLIKKYECNLIFICGFGFSSGSSLIDIEMNEGVEGIWDSKPLNDKKYNGGWVWVKSGDSVKSYIFLKNFFEQSTEISVPKLKQGNNILRLEGNDVVIFPLICADLICTEEGSPRERVISSIKGPGVSNKRLLITGSLLNEKSSSGHWKAAIGDFLEKIKASDADGRLMLSNCMNRTPVIDEEDDKWRCLSGVFQHRQGGKRPKNALPNLRYVDDTKFCGLVVRNTIPGAALGKLKWTNTSSEGLHVFSECEQYIWRNQKLEASDGLYEADELYRFLERIKGKMLQDYEGVNDKNREATNAQINELRDALYPQSSSSTRKIASEIFQKCLMGTLKSPFYCPDDVYKDADNLASAIPVIKLLQMAIDASLLPVLPHELRVEYGHLLSKDRGHEFLIWDSRQHSAGQLYNKVKEEVVKEGGSARPLTIICRGKNIGSLPEDGRIRSDRLSDISSAAFSKTQVEITQEDKDICEVSDRVVYWKNQGKIDDILFSAETTAQLKEKLEEEVALP</sequence>
<evidence type="ECO:0000259" key="1">
    <source>
        <dbReference type="Pfam" id="PF20395"/>
    </source>
</evidence>
<evidence type="ECO:0000313" key="2">
    <source>
        <dbReference type="EMBL" id="USD23318.1"/>
    </source>
</evidence>
<proteinExistence type="predicted"/>
<gene>
    <name evidence="2" type="ORF">MJO52_09330</name>
</gene>
<organism evidence="2 3">
    <name type="scientific">Microbulbifer variabilis</name>
    <dbReference type="NCBI Taxonomy" id="266805"/>
    <lineage>
        <taxon>Bacteria</taxon>
        <taxon>Pseudomonadati</taxon>
        <taxon>Pseudomonadota</taxon>
        <taxon>Gammaproteobacteria</taxon>
        <taxon>Cellvibrionales</taxon>
        <taxon>Microbulbiferaceae</taxon>
        <taxon>Microbulbifer</taxon>
    </lineage>
</organism>